<dbReference type="RefSeq" id="WP_189564602.1">
    <property type="nucleotide sequence ID" value="NZ_BMXF01000002.1"/>
</dbReference>
<organism evidence="2 3">
    <name type="scientific">Persicitalea jodogahamensis</name>
    <dbReference type="NCBI Taxonomy" id="402147"/>
    <lineage>
        <taxon>Bacteria</taxon>
        <taxon>Pseudomonadati</taxon>
        <taxon>Bacteroidota</taxon>
        <taxon>Cytophagia</taxon>
        <taxon>Cytophagales</taxon>
        <taxon>Spirosomataceae</taxon>
        <taxon>Persicitalea</taxon>
    </lineage>
</organism>
<accession>A0A8J3D2B6</accession>
<dbReference type="Proteomes" id="UP000598271">
    <property type="component" value="Unassembled WGS sequence"/>
</dbReference>
<sequence>MKKEITRVDVGSVALMYGGILASIGLVIGILFAIFGSMLMSLNAKSSMPMGGGIVLAVLLPIIYGAIGAILGALFAVAYNFIAGRIGGVKVYVRD</sequence>
<proteinExistence type="predicted"/>
<keyword evidence="3" id="KW-1185">Reference proteome</keyword>
<feature type="transmembrane region" description="Helical" evidence="1">
    <location>
        <begin position="12"/>
        <end position="34"/>
    </location>
</feature>
<name>A0A8J3D2B6_9BACT</name>
<keyword evidence="1" id="KW-0812">Transmembrane</keyword>
<evidence type="ECO:0000313" key="2">
    <source>
        <dbReference type="EMBL" id="GHB69063.1"/>
    </source>
</evidence>
<gene>
    <name evidence="2" type="ORF">GCM10007390_23190</name>
</gene>
<feature type="transmembrane region" description="Helical" evidence="1">
    <location>
        <begin position="54"/>
        <end position="82"/>
    </location>
</feature>
<comment type="caution">
    <text evidence="2">The sequence shown here is derived from an EMBL/GenBank/DDBJ whole genome shotgun (WGS) entry which is preliminary data.</text>
</comment>
<evidence type="ECO:0008006" key="4">
    <source>
        <dbReference type="Google" id="ProtNLM"/>
    </source>
</evidence>
<reference evidence="2 3" key="1">
    <citation type="journal article" date="2014" name="Int. J. Syst. Evol. Microbiol.">
        <title>Complete genome sequence of Corynebacterium casei LMG S-19264T (=DSM 44701T), isolated from a smear-ripened cheese.</title>
        <authorList>
            <consortium name="US DOE Joint Genome Institute (JGI-PGF)"/>
            <person name="Walter F."/>
            <person name="Albersmeier A."/>
            <person name="Kalinowski J."/>
            <person name="Ruckert C."/>
        </authorList>
    </citation>
    <scope>NUCLEOTIDE SEQUENCE [LARGE SCALE GENOMIC DNA]</scope>
    <source>
        <strain evidence="2 3">KCTC 12866</strain>
    </source>
</reference>
<evidence type="ECO:0000313" key="3">
    <source>
        <dbReference type="Proteomes" id="UP000598271"/>
    </source>
</evidence>
<dbReference type="EMBL" id="BMXF01000002">
    <property type="protein sequence ID" value="GHB69063.1"/>
    <property type="molecule type" value="Genomic_DNA"/>
</dbReference>
<keyword evidence="1" id="KW-1133">Transmembrane helix</keyword>
<dbReference type="AlphaFoldDB" id="A0A8J3D2B6"/>
<evidence type="ECO:0000256" key="1">
    <source>
        <dbReference type="SAM" id="Phobius"/>
    </source>
</evidence>
<protein>
    <recommendedName>
        <fullName evidence="4">DUF3566 domain-containing protein</fullName>
    </recommendedName>
</protein>
<keyword evidence="1" id="KW-0472">Membrane</keyword>